<keyword evidence="3 6" id="KW-0067">ATP-binding</keyword>
<dbReference type="InterPro" id="IPR003439">
    <property type="entry name" value="ABC_transporter-like_ATP-bd"/>
</dbReference>
<dbReference type="SMART" id="SM00382">
    <property type="entry name" value="AAA"/>
    <property type="match status" value="1"/>
</dbReference>
<dbReference type="InterPro" id="IPR051120">
    <property type="entry name" value="ABC_AA/LPS_Transport"/>
</dbReference>
<keyword evidence="7" id="KW-1185">Reference proteome</keyword>
<feature type="compositionally biased region" description="Low complexity" evidence="4">
    <location>
        <begin position="243"/>
        <end position="267"/>
    </location>
</feature>
<sequence>MAILEGEHLTKRFGGVVAIDDVSFSVDEGETVGLIGPNGAGKSTLFRVVSGVHEPTEGTVRFMGDDITGAEPYDICHRGLVKTHQIVRPFGNLTLLENATVGAEFGGRKHDDPEERAYEALEFVDLVERAHDEPDNLSVGELKRLEIARVLATDPKILLFDEVAGGLDPEETEEIVDLIGDINERGQTVFLIDHVMRALMKVSHRVMVLDRGKLIAEGTPAEIQSNEQVIDAYLGESARSDSDSASNGTSDSSAGSESSGSARSDAD</sequence>
<evidence type="ECO:0000313" key="6">
    <source>
        <dbReference type="EMBL" id="MFC6725817.1"/>
    </source>
</evidence>
<dbReference type="Gene3D" id="3.40.50.300">
    <property type="entry name" value="P-loop containing nucleotide triphosphate hydrolases"/>
    <property type="match status" value="1"/>
</dbReference>
<organism evidence="6 7">
    <name type="scientific">Halobium palmae</name>
    <dbReference type="NCBI Taxonomy" id="1776492"/>
    <lineage>
        <taxon>Archaea</taxon>
        <taxon>Methanobacteriati</taxon>
        <taxon>Methanobacteriota</taxon>
        <taxon>Stenosarchaea group</taxon>
        <taxon>Halobacteria</taxon>
        <taxon>Halobacteriales</taxon>
        <taxon>Haloferacaceae</taxon>
        <taxon>Halobium</taxon>
    </lineage>
</organism>
<evidence type="ECO:0000256" key="2">
    <source>
        <dbReference type="ARBA" id="ARBA00022741"/>
    </source>
</evidence>
<dbReference type="PROSITE" id="PS00211">
    <property type="entry name" value="ABC_TRANSPORTER_1"/>
    <property type="match status" value="1"/>
</dbReference>
<dbReference type="PANTHER" id="PTHR45772:SF7">
    <property type="entry name" value="AMINO ACID ABC TRANSPORTER ATP-BINDING PROTEIN"/>
    <property type="match status" value="1"/>
</dbReference>
<dbReference type="EMBL" id="JBHSWU010000721">
    <property type="protein sequence ID" value="MFC6725817.1"/>
    <property type="molecule type" value="Genomic_DNA"/>
</dbReference>
<evidence type="ECO:0000256" key="1">
    <source>
        <dbReference type="ARBA" id="ARBA00022448"/>
    </source>
</evidence>
<dbReference type="CDD" id="cd03219">
    <property type="entry name" value="ABC_Mj1267_LivG_branched"/>
    <property type="match status" value="1"/>
</dbReference>
<dbReference type="GO" id="GO:0005524">
    <property type="term" value="F:ATP binding"/>
    <property type="evidence" value="ECO:0007669"/>
    <property type="project" value="UniProtKB-KW"/>
</dbReference>
<keyword evidence="1" id="KW-0813">Transport</keyword>
<proteinExistence type="predicted"/>
<evidence type="ECO:0000313" key="7">
    <source>
        <dbReference type="Proteomes" id="UP001596328"/>
    </source>
</evidence>
<evidence type="ECO:0000259" key="5">
    <source>
        <dbReference type="PROSITE" id="PS50893"/>
    </source>
</evidence>
<name>A0ABD5S3K3_9EURY</name>
<feature type="domain" description="ABC transporter" evidence="5">
    <location>
        <begin position="4"/>
        <end position="236"/>
    </location>
</feature>
<gene>
    <name evidence="6" type="ORF">ACFQE1_15865</name>
</gene>
<comment type="caution">
    <text evidence="6">The sequence shown here is derived from an EMBL/GenBank/DDBJ whole genome shotgun (WGS) entry which is preliminary data.</text>
</comment>
<dbReference type="Proteomes" id="UP001596328">
    <property type="component" value="Unassembled WGS sequence"/>
</dbReference>
<dbReference type="AlphaFoldDB" id="A0ABD5S3K3"/>
<reference evidence="6 7" key="1">
    <citation type="journal article" date="2019" name="Int. J. Syst. Evol. Microbiol.">
        <title>The Global Catalogue of Microorganisms (GCM) 10K type strain sequencing project: providing services to taxonomists for standard genome sequencing and annotation.</title>
        <authorList>
            <consortium name="The Broad Institute Genomics Platform"/>
            <consortium name="The Broad Institute Genome Sequencing Center for Infectious Disease"/>
            <person name="Wu L."/>
            <person name="Ma J."/>
        </authorList>
    </citation>
    <scope>NUCLEOTIDE SEQUENCE [LARGE SCALE GENOMIC DNA]</scope>
    <source>
        <strain evidence="6 7">NBRC 111368</strain>
    </source>
</reference>
<dbReference type="InterPro" id="IPR032823">
    <property type="entry name" value="BCA_ABC_TP_C"/>
</dbReference>
<dbReference type="SUPFAM" id="SSF52540">
    <property type="entry name" value="P-loop containing nucleoside triphosphate hydrolases"/>
    <property type="match status" value="1"/>
</dbReference>
<feature type="region of interest" description="Disordered" evidence="4">
    <location>
        <begin position="232"/>
        <end position="267"/>
    </location>
</feature>
<dbReference type="Pfam" id="PF12399">
    <property type="entry name" value="BCA_ABC_TP_C"/>
    <property type="match status" value="1"/>
</dbReference>
<evidence type="ECO:0000256" key="4">
    <source>
        <dbReference type="SAM" id="MobiDB-lite"/>
    </source>
</evidence>
<dbReference type="InterPro" id="IPR017871">
    <property type="entry name" value="ABC_transporter-like_CS"/>
</dbReference>
<evidence type="ECO:0000256" key="3">
    <source>
        <dbReference type="ARBA" id="ARBA00022840"/>
    </source>
</evidence>
<dbReference type="InterPro" id="IPR027417">
    <property type="entry name" value="P-loop_NTPase"/>
</dbReference>
<dbReference type="Pfam" id="PF00005">
    <property type="entry name" value="ABC_tran"/>
    <property type="match status" value="1"/>
</dbReference>
<accession>A0ABD5S3K3</accession>
<dbReference type="PROSITE" id="PS50893">
    <property type="entry name" value="ABC_TRANSPORTER_2"/>
    <property type="match status" value="1"/>
</dbReference>
<keyword evidence="2" id="KW-0547">Nucleotide-binding</keyword>
<dbReference type="InterPro" id="IPR003593">
    <property type="entry name" value="AAA+_ATPase"/>
</dbReference>
<dbReference type="PANTHER" id="PTHR45772">
    <property type="entry name" value="CONSERVED COMPONENT OF ABC TRANSPORTER FOR NATURAL AMINO ACIDS-RELATED"/>
    <property type="match status" value="1"/>
</dbReference>
<protein>
    <submittedName>
        <fullName evidence="6">ABC transporter ATP-binding protein</fullName>
    </submittedName>
</protein>